<dbReference type="Pfam" id="PF17919">
    <property type="entry name" value="RT_RNaseH_2"/>
    <property type="match status" value="1"/>
</dbReference>
<evidence type="ECO:0000313" key="2">
    <source>
        <dbReference type="EMBL" id="GFD00338.1"/>
    </source>
</evidence>
<dbReference type="GO" id="GO:0004519">
    <property type="term" value="F:endonuclease activity"/>
    <property type="evidence" value="ECO:0007669"/>
    <property type="project" value="UniProtKB-KW"/>
</dbReference>
<proteinExistence type="predicted"/>
<dbReference type="PANTHER" id="PTHR34072:SF52">
    <property type="entry name" value="RIBONUCLEASE H"/>
    <property type="match status" value="1"/>
</dbReference>
<feature type="non-terminal residue" evidence="2">
    <location>
        <position position="1"/>
    </location>
</feature>
<dbReference type="InterPro" id="IPR043502">
    <property type="entry name" value="DNA/RNA_pol_sf"/>
</dbReference>
<sequence length="110" mass="12785">LELLQKEKLYAKFSKCEFWLVSIKFLGHVIKSQGVHVDPVKVEAIKSWTASKYSTEREKVIADASRKLRTHEENFVTHDLELGAVVFALRLWRHYFYSVKCTDAVFLPAN</sequence>
<dbReference type="EMBL" id="BKCJ011184174">
    <property type="protein sequence ID" value="GFD00338.1"/>
    <property type="molecule type" value="Genomic_DNA"/>
</dbReference>
<evidence type="ECO:0000259" key="1">
    <source>
        <dbReference type="Pfam" id="PF17919"/>
    </source>
</evidence>
<dbReference type="SUPFAM" id="SSF56672">
    <property type="entry name" value="DNA/RNA polymerases"/>
    <property type="match status" value="1"/>
</dbReference>
<dbReference type="GO" id="GO:0003964">
    <property type="term" value="F:RNA-directed DNA polymerase activity"/>
    <property type="evidence" value="ECO:0007669"/>
    <property type="project" value="UniProtKB-KW"/>
</dbReference>
<dbReference type="Gene3D" id="3.30.70.270">
    <property type="match status" value="1"/>
</dbReference>
<dbReference type="AlphaFoldDB" id="A0A699STH1"/>
<dbReference type="InterPro" id="IPR043128">
    <property type="entry name" value="Rev_trsase/Diguanyl_cyclase"/>
</dbReference>
<dbReference type="GO" id="GO:0016787">
    <property type="term" value="F:hydrolase activity"/>
    <property type="evidence" value="ECO:0007669"/>
    <property type="project" value="UniProtKB-KW"/>
</dbReference>
<organism evidence="2">
    <name type="scientific">Tanacetum cinerariifolium</name>
    <name type="common">Dalmatian daisy</name>
    <name type="synonym">Chrysanthemum cinerariifolium</name>
    <dbReference type="NCBI Taxonomy" id="118510"/>
    <lineage>
        <taxon>Eukaryota</taxon>
        <taxon>Viridiplantae</taxon>
        <taxon>Streptophyta</taxon>
        <taxon>Embryophyta</taxon>
        <taxon>Tracheophyta</taxon>
        <taxon>Spermatophyta</taxon>
        <taxon>Magnoliopsida</taxon>
        <taxon>eudicotyledons</taxon>
        <taxon>Gunneridae</taxon>
        <taxon>Pentapetalae</taxon>
        <taxon>asterids</taxon>
        <taxon>campanulids</taxon>
        <taxon>Asterales</taxon>
        <taxon>Asteraceae</taxon>
        <taxon>Asteroideae</taxon>
        <taxon>Anthemideae</taxon>
        <taxon>Anthemidinae</taxon>
        <taxon>Tanacetum</taxon>
    </lineage>
</organism>
<dbReference type="InterPro" id="IPR041577">
    <property type="entry name" value="RT_RNaseH_2"/>
</dbReference>
<gene>
    <name evidence="2" type="ORF">Tci_872307</name>
</gene>
<feature type="domain" description="Reverse transcriptase/retrotransposon-derived protein RNase H-like" evidence="1">
    <location>
        <begin position="52"/>
        <end position="100"/>
    </location>
</feature>
<name>A0A699STH1_TANCI</name>
<dbReference type="PANTHER" id="PTHR34072">
    <property type="entry name" value="ENZYMATIC POLYPROTEIN-RELATED"/>
    <property type="match status" value="1"/>
</dbReference>
<protein>
    <submittedName>
        <fullName evidence="2">Retrotransposon protein, putative, Ty3-gypsy subclass</fullName>
    </submittedName>
</protein>
<accession>A0A699STH1</accession>
<reference evidence="2" key="1">
    <citation type="journal article" date="2019" name="Sci. Rep.">
        <title>Draft genome of Tanacetum cinerariifolium, the natural source of mosquito coil.</title>
        <authorList>
            <person name="Yamashiro T."/>
            <person name="Shiraishi A."/>
            <person name="Satake H."/>
            <person name="Nakayama K."/>
        </authorList>
    </citation>
    <scope>NUCLEOTIDE SEQUENCE</scope>
</reference>
<comment type="caution">
    <text evidence="2">The sequence shown here is derived from an EMBL/GenBank/DDBJ whole genome shotgun (WGS) entry which is preliminary data.</text>
</comment>